<sequence precursor="true">MIVMVIRRLRFLCILFLLAGQVFFGAVSEAAMRAYTPKAGSPERRMLLDLMRRKVLELHQLDVLFVVREMKLSSGWAWVHTLPRSKDGVGRYEDFIAIFHKKNGVWRIAEIPCTEPDNPNCIDSPDYVTRLRMRFPEMPDAILPSEMLSKQRNPFTGFWRESEGEIQELVFSANRTFSVTVHPFETYKDYWGHYVYDLKKRTIVFVMDGGNRKPVDVDLDGFFTFNKAGDLVLEGIFFGTLFQGKREAHGYCFKKYADK</sequence>
<dbReference type="Proteomes" id="UP000002724">
    <property type="component" value="Chromosome"/>
</dbReference>
<dbReference type="EMBL" id="CP001110">
    <property type="protein sequence ID" value="ACF43210.1"/>
    <property type="molecule type" value="Genomic_DNA"/>
</dbReference>
<reference evidence="1 2" key="1">
    <citation type="submission" date="2008-06" db="EMBL/GenBank/DDBJ databases">
        <title>Complete sequence of Pelodictyon phaeoclathratiforme BU-1.</title>
        <authorList>
            <consortium name="US DOE Joint Genome Institute"/>
            <person name="Lucas S."/>
            <person name="Copeland A."/>
            <person name="Lapidus A."/>
            <person name="Glavina del Rio T."/>
            <person name="Dalin E."/>
            <person name="Tice H."/>
            <person name="Bruce D."/>
            <person name="Goodwin L."/>
            <person name="Pitluck S."/>
            <person name="Schmutz J."/>
            <person name="Larimer F."/>
            <person name="Land M."/>
            <person name="Hauser L."/>
            <person name="Kyrpides N."/>
            <person name="Mikhailova N."/>
            <person name="Liu Z."/>
            <person name="Li T."/>
            <person name="Zhao F."/>
            <person name="Overmann J."/>
            <person name="Bryant D.A."/>
            <person name="Richardson P."/>
        </authorList>
    </citation>
    <scope>NUCLEOTIDE SEQUENCE [LARGE SCALE GENOMIC DNA]</scope>
    <source>
        <strain evidence="2">DSM 5477 / BU-1</strain>
    </source>
</reference>
<accession>B4SF63</accession>
<evidence type="ECO:0000313" key="1">
    <source>
        <dbReference type="EMBL" id="ACF43210.1"/>
    </source>
</evidence>
<gene>
    <name evidence="1" type="ordered locus">Ppha_0923</name>
</gene>
<protein>
    <submittedName>
        <fullName evidence="1">Uncharacterized protein</fullName>
    </submittedName>
</protein>
<keyword evidence="2" id="KW-1185">Reference proteome</keyword>
<proteinExistence type="predicted"/>
<dbReference type="AlphaFoldDB" id="B4SF63"/>
<dbReference type="HOGENOM" id="CLU_1073037_0_0_10"/>
<dbReference type="KEGG" id="pph:Ppha_0923"/>
<organism evidence="1 2">
    <name type="scientific">Pelodictyon phaeoclathratiforme (strain DSM 5477 / BU-1)</name>
    <dbReference type="NCBI Taxonomy" id="324925"/>
    <lineage>
        <taxon>Bacteria</taxon>
        <taxon>Pseudomonadati</taxon>
        <taxon>Chlorobiota</taxon>
        <taxon>Chlorobiia</taxon>
        <taxon>Chlorobiales</taxon>
        <taxon>Chlorobiaceae</taxon>
        <taxon>Chlorobium/Pelodictyon group</taxon>
        <taxon>Pelodictyon</taxon>
    </lineage>
</organism>
<evidence type="ECO:0000313" key="2">
    <source>
        <dbReference type="Proteomes" id="UP000002724"/>
    </source>
</evidence>
<dbReference type="eggNOG" id="ENOG50336AU">
    <property type="taxonomic scope" value="Bacteria"/>
</dbReference>
<name>B4SF63_PELPB</name>